<name>A0A380WBB3_AFIFE</name>
<dbReference type="Proteomes" id="UP000254343">
    <property type="component" value="Unassembled WGS sequence"/>
</dbReference>
<protein>
    <submittedName>
        <fullName evidence="1">Uncharacterized protein</fullName>
    </submittedName>
</protein>
<dbReference type="RefSeq" id="WP_002717027.1">
    <property type="nucleotide sequence ID" value="NZ_UFSI01000001.1"/>
</dbReference>
<organism evidence="1 2">
    <name type="scientific">Afipia felis</name>
    <name type="common">Cat scratch disease bacillus</name>
    <dbReference type="NCBI Taxonomy" id="1035"/>
    <lineage>
        <taxon>Bacteria</taxon>
        <taxon>Pseudomonadati</taxon>
        <taxon>Pseudomonadota</taxon>
        <taxon>Alphaproteobacteria</taxon>
        <taxon>Hyphomicrobiales</taxon>
        <taxon>Nitrobacteraceae</taxon>
        <taxon>Afipia</taxon>
    </lineage>
</organism>
<reference evidence="1 2" key="1">
    <citation type="submission" date="2018-06" db="EMBL/GenBank/DDBJ databases">
        <authorList>
            <consortium name="Pathogen Informatics"/>
            <person name="Doyle S."/>
        </authorList>
    </citation>
    <scope>NUCLEOTIDE SEQUENCE [LARGE SCALE GENOMIC DNA]</scope>
    <source>
        <strain evidence="1 2">NCTC12722</strain>
    </source>
</reference>
<proteinExistence type="predicted"/>
<evidence type="ECO:0000313" key="2">
    <source>
        <dbReference type="Proteomes" id="UP000254343"/>
    </source>
</evidence>
<sequence>MTKEETKSPPSASAHITSAFFNARAKYRNLHTAWTNLSGLLSGRFSLPVAMIHLQRQGDADLLIRCMEDEFDPERARAPSNIMEFSPHYQIILSEAWIIGCYEVLRALKQRDDDTLKQRMEPSGVSSTAAFRSIFSDFELLRMPIAKYEIAKDKALKQPLIMKAIPPNDDTTDKKVYDKDDPKRTHIMPTGLSERGSTMWMTFDHKNSKTFWIERRDLSDRLLALQGGIEPAGLREARLKAEGGE</sequence>
<dbReference type="EMBL" id="UIGB01000001">
    <property type="protein sequence ID" value="SUU86202.1"/>
    <property type="molecule type" value="Genomic_DNA"/>
</dbReference>
<accession>A0A380WBB3</accession>
<dbReference type="AlphaFoldDB" id="A0A380WBB3"/>
<evidence type="ECO:0000313" key="1">
    <source>
        <dbReference type="EMBL" id="SUU86202.1"/>
    </source>
</evidence>
<dbReference type="OrthoDB" id="8450538at2"/>
<gene>
    <name evidence="1" type="ORF">NCTC12722_03426</name>
</gene>